<evidence type="ECO:0000313" key="1">
    <source>
        <dbReference type="EMBL" id="RMX38294.1"/>
    </source>
</evidence>
<keyword evidence="2" id="KW-1185">Reference proteome</keyword>
<sequence>MPDSEITRITGTTANGFLSKNLQPKYKYIEDPADVVSLTYKNQFSQFNVKYHELKVIASPIFGRFSGERVVFQYDWDTVVVSTENNSVYVMFLRAGTSPESVQRFCLNFLYSSDAERILREHRMNDDELSITSKVERVPAPLTVQCLRSVVINMERMPKKELQYLPSPYRELFVPDSFIPVKFNLWPRHVFGKGESTILMVKKEMIISEVLLLLRQKLELKNDLDVCLFRRSLPVEEDEVIMDGNVYYDCVVSPSHSPTAIASAVQLEKHHGNIRASPNKEVIIASLVGRGMKELQINLSLPLRYLDIQLRQMFRLKPWSFLVLYLPSEGRTIFHAGRMIYSSYEEEFAKFLVSNGKRNFPKPDRGMETLGVKDMYKECSAFKKSLRNHGFRPGILVEVFEVTGPSVPVMYSGAVTKAQVLDVNPDWSLQTFLYYVKVNTPQASKIESIDYVRDYKNGKMTDILNMMKNLWNRPDQGGRLEYVRLRS</sequence>
<dbReference type="Proteomes" id="UP000275408">
    <property type="component" value="Unassembled WGS sequence"/>
</dbReference>
<gene>
    <name evidence="1" type="ORF">pdam_00010915</name>
</gene>
<organism evidence="1 2">
    <name type="scientific">Pocillopora damicornis</name>
    <name type="common">Cauliflower coral</name>
    <name type="synonym">Millepora damicornis</name>
    <dbReference type="NCBI Taxonomy" id="46731"/>
    <lineage>
        <taxon>Eukaryota</taxon>
        <taxon>Metazoa</taxon>
        <taxon>Cnidaria</taxon>
        <taxon>Anthozoa</taxon>
        <taxon>Hexacorallia</taxon>
        <taxon>Scleractinia</taxon>
        <taxon>Astrocoeniina</taxon>
        <taxon>Pocilloporidae</taxon>
        <taxon>Pocillopora</taxon>
    </lineage>
</organism>
<comment type="caution">
    <text evidence="1">The sequence shown here is derived from an EMBL/GenBank/DDBJ whole genome shotgun (WGS) entry which is preliminary data.</text>
</comment>
<protein>
    <submittedName>
        <fullName evidence="1">Uncharacterized protein</fullName>
    </submittedName>
</protein>
<accession>A0A3M6TAJ8</accession>
<dbReference type="EMBL" id="RCHS01004029">
    <property type="protein sequence ID" value="RMX38294.1"/>
    <property type="molecule type" value="Genomic_DNA"/>
</dbReference>
<dbReference type="AlphaFoldDB" id="A0A3M6TAJ8"/>
<dbReference type="OMA" id="REHRMND"/>
<proteinExistence type="predicted"/>
<evidence type="ECO:0000313" key="2">
    <source>
        <dbReference type="Proteomes" id="UP000275408"/>
    </source>
</evidence>
<reference evidence="1 2" key="1">
    <citation type="journal article" date="2018" name="Sci. Rep.">
        <title>Comparative analysis of the Pocillopora damicornis genome highlights role of immune system in coral evolution.</title>
        <authorList>
            <person name="Cunning R."/>
            <person name="Bay R.A."/>
            <person name="Gillette P."/>
            <person name="Baker A.C."/>
            <person name="Traylor-Knowles N."/>
        </authorList>
    </citation>
    <scope>NUCLEOTIDE SEQUENCE [LARGE SCALE GENOMIC DNA]</scope>
    <source>
        <strain evidence="1">RSMAS</strain>
        <tissue evidence="1">Whole animal</tissue>
    </source>
</reference>
<name>A0A3M6TAJ8_POCDA</name>
<dbReference type="OrthoDB" id="5949680at2759"/>